<evidence type="ECO:0000313" key="1">
    <source>
        <dbReference type="EMBL" id="GFY71881.1"/>
    </source>
</evidence>
<name>A0A8X6YJ31_9ARAC</name>
<dbReference type="OrthoDB" id="6406546at2759"/>
<dbReference type="EMBL" id="BMAV01019137">
    <property type="protein sequence ID" value="GFY71881.1"/>
    <property type="molecule type" value="Genomic_DNA"/>
</dbReference>
<proteinExistence type="predicted"/>
<organism evidence="1 2">
    <name type="scientific">Trichonephila inaurata madagascariensis</name>
    <dbReference type="NCBI Taxonomy" id="2747483"/>
    <lineage>
        <taxon>Eukaryota</taxon>
        <taxon>Metazoa</taxon>
        <taxon>Ecdysozoa</taxon>
        <taxon>Arthropoda</taxon>
        <taxon>Chelicerata</taxon>
        <taxon>Arachnida</taxon>
        <taxon>Araneae</taxon>
        <taxon>Araneomorphae</taxon>
        <taxon>Entelegynae</taxon>
        <taxon>Araneoidea</taxon>
        <taxon>Nephilidae</taxon>
        <taxon>Trichonephila</taxon>
        <taxon>Trichonephila inaurata</taxon>
    </lineage>
</organism>
<gene>
    <name evidence="1" type="primary">AVEN_261270_1</name>
    <name evidence="1" type="ORF">TNIN_284401</name>
</gene>
<dbReference type="Proteomes" id="UP000886998">
    <property type="component" value="Unassembled WGS sequence"/>
</dbReference>
<reference evidence="1" key="1">
    <citation type="submission" date="2020-08" db="EMBL/GenBank/DDBJ databases">
        <title>Multicomponent nature underlies the extraordinary mechanical properties of spider dragline silk.</title>
        <authorList>
            <person name="Kono N."/>
            <person name="Nakamura H."/>
            <person name="Mori M."/>
            <person name="Yoshida Y."/>
            <person name="Ohtoshi R."/>
            <person name="Malay A.D."/>
            <person name="Moran D.A.P."/>
            <person name="Tomita M."/>
            <person name="Numata K."/>
            <person name="Arakawa K."/>
        </authorList>
    </citation>
    <scope>NUCLEOTIDE SEQUENCE</scope>
</reference>
<dbReference type="AlphaFoldDB" id="A0A8X6YJ31"/>
<comment type="caution">
    <text evidence="1">The sequence shown here is derived from an EMBL/GenBank/DDBJ whole genome shotgun (WGS) entry which is preliminary data.</text>
</comment>
<protein>
    <submittedName>
        <fullName evidence="1">Prokineticin domain-containing protein</fullName>
    </submittedName>
</protein>
<evidence type="ECO:0000313" key="2">
    <source>
        <dbReference type="Proteomes" id="UP000886998"/>
    </source>
</evidence>
<sequence length="151" mass="16653">MITLVRYAIAKSPFGAGQSAFVSPHRALGPRGGIVRFELRTKAYISALCSLGKKELLFIYHLQKLIAESNKCKQKGLDSQSFDNGVACLSVSSFNHQLRSDHCITEPAKTKYGNKNIFGCPCKDSFKCIPKVVTEEDGKTIMKNFSCKKGD</sequence>
<keyword evidence="2" id="KW-1185">Reference proteome</keyword>
<accession>A0A8X6YJ31</accession>